<evidence type="ECO:0000256" key="8">
    <source>
        <dbReference type="ARBA" id="ARBA00048988"/>
    </source>
</evidence>
<dbReference type="RefSeq" id="WP_130303916.1">
    <property type="nucleotide sequence ID" value="NZ_SHKO01000001.1"/>
</dbReference>
<gene>
    <name evidence="11" type="ORF">EV681_2215</name>
</gene>
<evidence type="ECO:0000256" key="3">
    <source>
        <dbReference type="ARBA" id="ARBA00022806"/>
    </source>
</evidence>
<dbReference type="GO" id="GO:0043138">
    <property type="term" value="F:3'-5' DNA helicase activity"/>
    <property type="evidence" value="ECO:0007669"/>
    <property type="project" value="UniProtKB-EC"/>
</dbReference>
<comment type="catalytic activity">
    <reaction evidence="6">
        <text>Couples ATP hydrolysis with the unwinding of duplex DNA by translocating in the 3'-5' direction.</text>
        <dbReference type="EC" id="5.6.2.4"/>
    </reaction>
</comment>
<dbReference type="InterPro" id="IPR014016">
    <property type="entry name" value="UvrD-like_ATP-bd"/>
</dbReference>
<evidence type="ECO:0000313" key="11">
    <source>
        <dbReference type="EMBL" id="RZU00407.1"/>
    </source>
</evidence>
<dbReference type="OrthoDB" id="5298826at2"/>
<evidence type="ECO:0000256" key="1">
    <source>
        <dbReference type="ARBA" id="ARBA00022741"/>
    </source>
</evidence>
<dbReference type="Pfam" id="PF13361">
    <property type="entry name" value="UvrD_C"/>
    <property type="match status" value="1"/>
</dbReference>
<feature type="binding site" evidence="9">
    <location>
        <begin position="50"/>
        <end position="57"/>
    </location>
    <ligand>
        <name>ATP</name>
        <dbReference type="ChEBI" id="CHEBI:30616"/>
    </ligand>
</feature>
<keyword evidence="3 9" id="KW-0347">Helicase</keyword>
<evidence type="ECO:0000256" key="2">
    <source>
        <dbReference type="ARBA" id="ARBA00022801"/>
    </source>
</evidence>
<keyword evidence="4 9" id="KW-0067">ATP-binding</keyword>
<dbReference type="PANTHER" id="PTHR11070">
    <property type="entry name" value="UVRD / RECB / PCRA DNA HELICASE FAMILY MEMBER"/>
    <property type="match status" value="1"/>
</dbReference>
<reference evidence="11 12" key="1">
    <citation type="submission" date="2019-02" db="EMBL/GenBank/DDBJ databases">
        <title>Genomic Encyclopedia of Type Strains, Phase IV (KMG-IV): sequencing the most valuable type-strain genomes for metagenomic binning, comparative biology and taxonomic classification.</title>
        <authorList>
            <person name="Goeker M."/>
        </authorList>
    </citation>
    <scope>NUCLEOTIDE SEQUENCE [LARGE SCALE GENOMIC DNA]</scope>
    <source>
        <strain evidence="11 12">DSM 23814</strain>
    </source>
</reference>
<dbReference type="Proteomes" id="UP000293398">
    <property type="component" value="Unassembled WGS sequence"/>
</dbReference>
<keyword evidence="2 9" id="KW-0378">Hydrolase</keyword>
<protein>
    <recommendedName>
        <fullName evidence="7">DNA 3'-5' helicase</fullName>
        <ecNumber evidence="7">5.6.2.4</ecNumber>
    </recommendedName>
</protein>
<sequence length="863" mass="96930">MQPLKTTTQDNPAIWLERYAELFDSIESTPLTQEQRLASISNAAATLVLAGAGTGKTSTLTGRAAFLMAHGLAKPEEILCLAFAREAAREIDDRLQRRLAARWPMQGFSASTFHSLGLRIVREVEGNTPALAELCSNRQKLAAFIHEHMLRLSARSADYAGVLFEYFSMIEPGLALSCEFAERGDYLAECSIRLLQTIRGDVVRYPFDCLVANALCLMGIEYDYRRHYPHPVFQARRRPYQSTFYLPEAGVYIDVFDCTRQAGEQCAAATLSRQLARWHQHYATRHITVWEAPGFTQDIWQLIEHLSCKFIECGISVRAVGIDATHSSIQTHQVLNLQGRAGRYRACLQTLVGSARWYSLVDTLATVLPLHLQCKAQTAADTMLAERKHAWERRRIANIAALVQPLATVYKARLRTHGEIDFDDMINRATQYVATGRFIVPWRDILIDEFQDISAPRFALIAAMLRQRPDLRLFCVGDDWQAIYRFAGSEIRYSTQFSDYVHPQARIVPLSCTFRFNQALCNVSSQFLMKNPFQNRKQLFAASSDMRPVVTVARQEDGLAVILSRLQRRVEQGAEADHDCGYASKTFVQRSAAASLMPTAGFRIMKRIAARIALALPVLARTLSAAAASATNLVDSSARAATTVNTDACRGRSPPMPKASVLILARFAHLLPDDDRLDAYAVRYPGLQLTTSTVHASKGLEADYVLILNMQQGVYGFPSGKPSDLVIERFRPQPECFEHADERRLFYVALTRARKHVWLLVPQDQKKMSVFVRELLQDNKAVVRSVAKRSVRWRACRAGADRSGSASNIVVKMARRLRSGWRLPMHENALADRQKRPIACVVDKIKRCIIGIGVGAEKKNRII</sequence>
<dbReference type="PROSITE" id="PS51198">
    <property type="entry name" value="UVRD_HELICASE_ATP_BIND"/>
    <property type="match status" value="1"/>
</dbReference>
<evidence type="ECO:0000256" key="7">
    <source>
        <dbReference type="ARBA" id="ARBA00034808"/>
    </source>
</evidence>
<dbReference type="GO" id="GO:0003677">
    <property type="term" value="F:DNA binding"/>
    <property type="evidence" value="ECO:0007669"/>
    <property type="project" value="InterPro"/>
</dbReference>
<keyword evidence="1 9" id="KW-0547">Nucleotide-binding</keyword>
<organism evidence="11 12">
    <name type="scientific">Advenella incenata</name>
    <dbReference type="NCBI Taxonomy" id="267800"/>
    <lineage>
        <taxon>Bacteria</taxon>
        <taxon>Pseudomonadati</taxon>
        <taxon>Pseudomonadota</taxon>
        <taxon>Betaproteobacteria</taxon>
        <taxon>Burkholderiales</taxon>
        <taxon>Alcaligenaceae</taxon>
    </lineage>
</organism>
<evidence type="ECO:0000256" key="9">
    <source>
        <dbReference type="PROSITE-ProRule" id="PRU00560"/>
    </source>
</evidence>
<dbReference type="AlphaFoldDB" id="A0A4Q7VUT3"/>
<dbReference type="SUPFAM" id="SSF52540">
    <property type="entry name" value="P-loop containing nucleoside triphosphate hydrolases"/>
    <property type="match status" value="1"/>
</dbReference>
<dbReference type="Pfam" id="PF00580">
    <property type="entry name" value="UvrD-helicase"/>
    <property type="match status" value="2"/>
</dbReference>
<dbReference type="EMBL" id="SHKO01000001">
    <property type="protein sequence ID" value="RZU00407.1"/>
    <property type="molecule type" value="Genomic_DNA"/>
</dbReference>
<accession>A0A4Q7VUT3</accession>
<evidence type="ECO:0000256" key="6">
    <source>
        <dbReference type="ARBA" id="ARBA00034617"/>
    </source>
</evidence>
<dbReference type="InterPro" id="IPR014017">
    <property type="entry name" value="DNA_helicase_UvrD-like_C"/>
</dbReference>
<dbReference type="GO" id="GO:0016887">
    <property type="term" value="F:ATP hydrolysis activity"/>
    <property type="evidence" value="ECO:0007669"/>
    <property type="project" value="RHEA"/>
</dbReference>
<evidence type="ECO:0000256" key="5">
    <source>
        <dbReference type="ARBA" id="ARBA00023235"/>
    </source>
</evidence>
<comment type="catalytic activity">
    <reaction evidence="8">
        <text>ATP + H2O = ADP + phosphate + H(+)</text>
        <dbReference type="Rhea" id="RHEA:13065"/>
        <dbReference type="ChEBI" id="CHEBI:15377"/>
        <dbReference type="ChEBI" id="CHEBI:15378"/>
        <dbReference type="ChEBI" id="CHEBI:30616"/>
        <dbReference type="ChEBI" id="CHEBI:43474"/>
        <dbReference type="ChEBI" id="CHEBI:456216"/>
        <dbReference type="EC" id="5.6.2.4"/>
    </reaction>
</comment>
<dbReference type="InterPro" id="IPR027417">
    <property type="entry name" value="P-loop_NTPase"/>
</dbReference>
<dbReference type="GO" id="GO:0005524">
    <property type="term" value="F:ATP binding"/>
    <property type="evidence" value="ECO:0007669"/>
    <property type="project" value="UniProtKB-UniRule"/>
</dbReference>
<dbReference type="GO" id="GO:0005829">
    <property type="term" value="C:cytosol"/>
    <property type="evidence" value="ECO:0007669"/>
    <property type="project" value="TreeGrafter"/>
</dbReference>
<feature type="domain" description="UvrD-like helicase ATP-binding" evidence="10">
    <location>
        <begin position="29"/>
        <end position="517"/>
    </location>
</feature>
<evidence type="ECO:0000313" key="12">
    <source>
        <dbReference type="Proteomes" id="UP000293398"/>
    </source>
</evidence>
<keyword evidence="12" id="KW-1185">Reference proteome</keyword>
<evidence type="ECO:0000256" key="4">
    <source>
        <dbReference type="ARBA" id="ARBA00022840"/>
    </source>
</evidence>
<dbReference type="PANTHER" id="PTHR11070:SF63">
    <property type="entry name" value="DNA HELICASE IV"/>
    <property type="match status" value="1"/>
</dbReference>
<dbReference type="EC" id="5.6.2.4" evidence="7"/>
<proteinExistence type="predicted"/>
<dbReference type="GO" id="GO:0000725">
    <property type="term" value="P:recombinational repair"/>
    <property type="evidence" value="ECO:0007669"/>
    <property type="project" value="TreeGrafter"/>
</dbReference>
<evidence type="ECO:0000259" key="10">
    <source>
        <dbReference type="PROSITE" id="PS51198"/>
    </source>
</evidence>
<dbReference type="InterPro" id="IPR000212">
    <property type="entry name" value="DNA_helicase_UvrD/REP"/>
</dbReference>
<dbReference type="Gene3D" id="3.40.50.300">
    <property type="entry name" value="P-loop containing nucleotide triphosphate hydrolases"/>
    <property type="match status" value="3"/>
</dbReference>
<name>A0A4Q7VUT3_9BURK</name>
<keyword evidence="5" id="KW-0413">Isomerase</keyword>
<comment type="caution">
    <text evidence="11">The sequence shown here is derived from an EMBL/GenBank/DDBJ whole genome shotgun (WGS) entry which is preliminary data.</text>
</comment>